<protein>
    <submittedName>
        <fullName evidence="1">Uncharacterized protein</fullName>
    </submittedName>
</protein>
<dbReference type="Proteomes" id="UP000023152">
    <property type="component" value="Unassembled WGS sequence"/>
</dbReference>
<reference evidence="1 2" key="1">
    <citation type="journal article" date="2013" name="Curr. Biol.">
        <title>The Genome of the Foraminiferan Reticulomyxa filosa.</title>
        <authorList>
            <person name="Glockner G."/>
            <person name="Hulsmann N."/>
            <person name="Schleicher M."/>
            <person name="Noegel A.A."/>
            <person name="Eichinger L."/>
            <person name="Gallinger C."/>
            <person name="Pawlowski J."/>
            <person name="Sierra R."/>
            <person name="Euteneuer U."/>
            <person name="Pillet L."/>
            <person name="Moustafa A."/>
            <person name="Platzer M."/>
            <person name="Groth M."/>
            <person name="Szafranski K."/>
            <person name="Schliwa M."/>
        </authorList>
    </citation>
    <scope>NUCLEOTIDE SEQUENCE [LARGE SCALE GENOMIC DNA]</scope>
</reference>
<comment type="caution">
    <text evidence="1">The sequence shown here is derived from an EMBL/GenBank/DDBJ whole genome shotgun (WGS) entry which is preliminary data.</text>
</comment>
<organism evidence="1 2">
    <name type="scientific">Reticulomyxa filosa</name>
    <dbReference type="NCBI Taxonomy" id="46433"/>
    <lineage>
        <taxon>Eukaryota</taxon>
        <taxon>Sar</taxon>
        <taxon>Rhizaria</taxon>
        <taxon>Retaria</taxon>
        <taxon>Foraminifera</taxon>
        <taxon>Monothalamids</taxon>
        <taxon>Reticulomyxidae</taxon>
        <taxon>Reticulomyxa</taxon>
    </lineage>
</organism>
<proteinExistence type="predicted"/>
<gene>
    <name evidence="1" type="ORF">RFI_27051</name>
</gene>
<dbReference type="AlphaFoldDB" id="X6M8L4"/>
<dbReference type="EMBL" id="ASPP01023525">
    <property type="protein sequence ID" value="ETO10328.1"/>
    <property type="molecule type" value="Genomic_DNA"/>
</dbReference>
<evidence type="ECO:0000313" key="1">
    <source>
        <dbReference type="EMBL" id="ETO10328.1"/>
    </source>
</evidence>
<name>X6M8L4_RETFI</name>
<accession>X6M8L4</accession>
<evidence type="ECO:0000313" key="2">
    <source>
        <dbReference type="Proteomes" id="UP000023152"/>
    </source>
</evidence>
<keyword evidence="2" id="KW-1185">Reference proteome</keyword>
<sequence length="200" mass="23445">MQRKRWKLIVEYETQQCGFNDYPTVLLDECAKFSEEYEPKLRFMIVDDLKGCLKISDDKMSVKHNSTGHSGVVHICDSVTNFELIDSFMYMGMFPHWLKNKTPFDIGSPSFPACDSLSRFYTGLNTTQKFEWIGDIQTFRARNNVEIKISIDFEANHVQLTNVTKQLQITLKPIPDNMETIAFYLYWYDLTIIQQSCQYK</sequence>